<evidence type="ECO:0000256" key="8">
    <source>
        <dbReference type="ARBA" id="ARBA00049244"/>
    </source>
</evidence>
<dbReference type="EC" id="2.7.7.7" evidence="1"/>
<evidence type="ECO:0000256" key="7">
    <source>
        <dbReference type="ARBA" id="ARBA00034754"/>
    </source>
</evidence>
<gene>
    <name evidence="11" type="primary">holA</name>
    <name evidence="11" type="ORF">LKD45_16810</name>
</gene>
<comment type="catalytic activity">
    <reaction evidence="8">
        <text>DNA(n) + a 2'-deoxyribonucleoside 5'-triphosphate = DNA(n+1) + diphosphate</text>
        <dbReference type="Rhea" id="RHEA:22508"/>
        <dbReference type="Rhea" id="RHEA-COMP:17339"/>
        <dbReference type="Rhea" id="RHEA-COMP:17340"/>
        <dbReference type="ChEBI" id="CHEBI:33019"/>
        <dbReference type="ChEBI" id="CHEBI:61560"/>
        <dbReference type="ChEBI" id="CHEBI:173112"/>
        <dbReference type="EC" id="2.7.7.7"/>
    </reaction>
</comment>
<keyword evidence="12" id="KW-1185">Reference proteome</keyword>
<evidence type="ECO:0000256" key="2">
    <source>
        <dbReference type="ARBA" id="ARBA00017703"/>
    </source>
</evidence>
<comment type="caution">
    <text evidence="11">The sequence shown here is derived from an EMBL/GenBank/DDBJ whole genome shotgun (WGS) entry which is preliminary data.</text>
</comment>
<dbReference type="GO" id="GO:0006261">
    <property type="term" value="P:DNA-templated DNA replication"/>
    <property type="evidence" value="ECO:0007669"/>
    <property type="project" value="TreeGrafter"/>
</dbReference>
<dbReference type="PANTHER" id="PTHR34388">
    <property type="entry name" value="DNA POLYMERASE III SUBUNIT DELTA"/>
    <property type="match status" value="1"/>
</dbReference>
<dbReference type="InterPro" id="IPR005790">
    <property type="entry name" value="DNA_polIII_delta"/>
</dbReference>
<evidence type="ECO:0000259" key="10">
    <source>
        <dbReference type="Pfam" id="PF21694"/>
    </source>
</evidence>
<evidence type="ECO:0000259" key="9">
    <source>
        <dbReference type="Pfam" id="PF06144"/>
    </source>
</evidence>
<dbReference type="Pfam" id="PF06144">
    <property type="entry name" value="DNA_pol3_delta"/>
    <property type="match status" value="1"/>
</dbReference>
<accession>A0AAE3J4U6</accession>
<dbReference type="InterPro" id="IPR048466">
    <property type="entry name" value="DNA_pol3_delta-like_C"/>
</dbReference>
<protein>
    <recommendedName>
        <fullName evidence="2">DNA polymerase III subunit delta</fullName>
        <ecNumber evidence="1">2.7.7.7</ecNumber>
    </recommendedName>
</protein>
<evidence type="ECO:0000256" key="1">
    <source>
        <dbReference type="ARBA" id="ARBA00012417"/>
    </source>
</evidence>
<keyword evidence="3 11" id="KW-0808">Transferase</keyword>
<name>A0AAE3J4U6_9FIRM</name>
<evidence type="ECO:0000313" key="12">
    <source>
        <dbReference type="Proteomes" id="UP001199355"/>
    </source>
</evidence>
<dbReference type="Gene3D" id="3.40.50.300">
    <property type="entry name" value="P-loop containing nucleotide triphosphate hydrolases"/>
    <property type="match status" value="1"/>
</dbReference>
<dbReference type="Gene3D" id="1.20.272.10">
    <property type="match status" value="1"/>
</dbReference>
<dbReference type="RefSeq" id="WP_117962795.1">
    <property type="nucleotide sequence ID" value="NZ_JAJEQF010000089.1"/>
</dbReference>
<dbReference type="InterPro" id="IPR008921">
    <property type="entry name" value="DNA_pol3_clamp-load_cplx_C"/>
</dbReference>
<keyword evidence="6" id="KW-0239">DNA-directed DNA polymerase</keyword>
<dbReference type="GO" id="GO:0009360">
    <property type="term" value="C:DNA polymerase III complex"/>
    <property type="evidence" value="ECO:0007669"/>
    <property type="project" value="InterPro"/>
</dbReference>
<dbReference type="GO" id="GO:0003887">
    <property type="term" value="F:DNA-directed DNA polymerase activity"/>
    <property type="evidence" value="ECO:0007669"/>
    <property type="project" value="UniProtKB-KW"/>
</dbReference>
<evidence type="ECO:0000256" key="5">
    <source>
        <dbReference type="ARBA" id="ARBA00022705"/>
    </source>
</evidence>
<evidence type="ECO:0000313" key="11">
    <source>
        <dbReference type="EMBL" id="MCC2169319.1"/>
    </source>
</evidence>
<evidence type="ECO:0000256" key="4">
    <source>
        <dbReference type="ARBA" id="ARBA00022695"/>
    </source>
</evidence>
<dbReference type="Gene3D" id="1.10.8.60">
    <property type="match status" value="1"/>
</dbReference>
<dbReference type="Proteomes" id="UP001199355">
    <property type="component" value="Unassembled WGS sequence"/>
</dbReference>
<dbReference type="NCBIfam" id="TIGR01128">
    <property type="entry name" value="holA"/>
    <property type="match status" value="1"/>
</dbReference>
<dbReference type="Pfam" id="PF21694">
    <property type="entry name" value="DNA_pol3_delta_C"/>
    <property type="match status" value="1"/>
</dbReference>
<dbReference type="PANTHER" id="PTHR34388:SF1">
    <property type="entry name" value="DNA POLYMERASE III SUBUNIT DELTA"/>
    <property type="match status" value="1"/>
</dbReference>
<reference evidence="11 12" key="1">
    <citation type="submission" date="2021-10" db="EMBL/GenBank/DDBJ databases">
        <title>Anaerobic single-cell dispensing facilitates the cultivation of human gut bacteria.</title>
        <authorList>
            <person name="Afrizal A."/>
        </authorList>
    </citation>
    <scope>NUCLEOTIDE SEQUENCE [LARGE SCALE GENOMIC DNA]</scope>
    <source>
        <strain evidence="11 12">CLA-AA-H244</strain>
    </source>
</reference>
<organism evidence="11 12">
    <name type="scientific">Gallintestinimicrobium propionicum</name>
    <dbReference type="NCBI Taxonomy" id="2981770"/>
    <lineage>
        <taxon>Bacteria</taxon>
        <taxon>Bacillati</taxon>
        <taxon>Bacillota</taxon>
        <taxon>Clostridia</taxon>
        <taxon>Lachnospirales</taxon>
        <taxon>Lachnospiraceae</taxon>
        <taxon>Gallintestinimicrobium</taxon>
    </lineage>
</organism>
<evidence type="ECO:0000256" key="3">
    <source>
        <dbReference type="ARBA" id="ARBA00022679"/>
    </source>
</evidence>
<feature type="domain" description="DNA polymerase III delta N-terminal" evidence="9">
    <location>
        <begin position="17"/>
        <end position="130"/>
    </location>
</feature>
<dbReference type="AlphaFoldDB" id="A0AAE3J4U6"/>
<dbReference type="EMBL" id="JAJEQF010000089">
    <property type="protein sequence ID" value="MCC2169319.1"/>
    <property type="molecule type" value="Genomic_DNA"/>
</dbReference>
<keyword evidence="4 11" id="KW-0548">Nucleotidyltransferase</keyword>
<keyword evidence="5" id="KW-0235">DNA replication</keyword>
<dbReference type="InterPro" id="IPR010372">
    <property type="entry name" value="DNA_pol3_delta_N"/>
</dbReference>
<dbReference type="SUPFAM" id="SSF48019">
    <property type="entry name" value="post-AAA+ oligomerization domain-like"/>
    <property type="match status" value="1"/>
</dbReference>
<proteinExistence type="inferred from homology"/>
<dbReference type="SUPFAM" id="SSF52540">
    <property type="entry name" value="P-loop containing nucleoside triphosphate hydrolases"/>
    <property type="match status" value="1"/>
</dbReference>
<dbReference type="InterPro" id="IPR027417">
    <property type="entry name" value="P-loop_NTPase"/>
</dbReference>
<comment type="similarity">
    <text evidence="7">Belongs to the DNA polymerase HolA subunit family.</text>
</comment>
<dbReference type="GO" id="GO:0003677">
    <property type="term" value="F:DNA binding"/>
    <property type="evidence" value="ECO:0007669"/>
    <property type="project" value="InterPro"/>
</dbReference>
<sequence length="331" mass="38528">MQQLLEDIKNGSFARVYLLYGEETYLRLQYRDKLKKALIPDGDTMNYHYFEGKGVETAQLIDLAETLPFFAERRVIVVENSGLFKKATEDLAEYFKAPAPSVCFVFVETEVDKRGRLYKAVRDTGRVVEFARQNEATLQKWILIQLKKEGKRITQNDLQFFQQRVGSDMENISRELEKLFCYTMGRDVITAADIEAVCTRQIGNQIFDMVEAIAMRRQKQALDLYYDLLTLKEPPMRILFLIARQFNLLMQVRQLKRKGLDEKQIAEKTGLRSFVVRKYVSQSARFTWEELKEALTACVETEEAVKTGQMNDRMSVELLIIAYSGEKERRA</sequence>
<feature type="domain" description="DNA polymerase III delta subunit-like C-terminal" evidence="10">
    <location>
        <begin position="204"/>
        <end position="322"/>
    </location>
</feature>
<evidence type="ECO:0000256" key="6">
    <source>
        <dbReference type="ARBA" id="ARBA00022932"/>
    </source>
</evidence>